<dbReference type="EMBL" id="UGRS01000002">
    <property type="protein sequence ID" value="SUA44236.1"/>
    <property type="molecule type" value="Genomic_DNA"/>
</dbReference>
<dbReference type="RefSeq" id="WP_115134327.1">
    <property type="nucleotide sequence ID" value="NZ_UGRS01000002.1"/>
</dbReference>
<dbReference type="Gene3D" id="2.40.160.90">
    <property type="match status" value="1"/>
</dbReference>
<evidence type="ECO:0000313" key="5">
    <source>
        <dbReference type="EMBL" id="SUA44236.1"/>
    </source>
</evidence>
<feature type="chain" id="PRO_5017028312" evidence="3">
    <location>
        <begin position="24"/>
        <end position="243"/>
    </location>
</feature>
<evidence type="ECO:0000259" key="4">
    <source>
        <dbReference type="Pfam" id="PF01298"/>
    </source>
</evidence>
<reference evidence="5 6" key="1">
    <citation type="submission" date="2018-06" db="EMBL/GenBank/DDBJ databases">
        <authorList>
            <consortium name="Pathogen Informatics"/>
            <person name="Doyle S."/>
        </authorList>
    </citation>
    <scope>NUCLEOTIDE SEQUENCE [LARGE SCALE GENOMIC DNA]</scope>
    <source>
        <strain evidence="5 6">NCTC12229</strain>
    </source>
</reference>
<dbReference type="Proteomes" id="UP000254055">
    <property type="component" value="Unassembled WGS sequence"/>
</dbReference>
<comment type="subcellular location">
    <subcellularLocation>
        <location evidence="1">Cell outer membrane</location>
    </subcellularLocation>
</comment>
<dbReference type="OrthoDB" id="8610724at2"/>
<feature type="compositionally biased region" description="Polar residues" evidence="2">
    <location>
        <begin position="22"/>
        <end position="32"/>
    </location>
</feature>
<dbReference type="GO" id="GO:0009279">
    <property type="term" value="C:cell outer membrane"/>
    <property type="evidence" value="ECO:0007669"/>
    <property type="project" value="UniProtKB-SubCell"/>
</dbReference>
<dbReference type="InterPro" id="IPR011250">
    <property type="entry name" value="OMP/PagP_B-barrel"/>
</dbReference>
<accession>A0A378WSG7</accession>
<evidence type="ECO:0000256" key="1">
    <source>
        <dbReference type="ARBA" id="ARBA00004442"/>
    </source>
</evidence>
<proteinExistence type="predicted"/>
<dbReference type="SUPFAM" id="SSF56925">
    <property type="entry name" value="OMPA-like"/>
    <property type="match status" value="1"/>
</dbReference>
<dbReference type="PROSITE" id="PS51257">
    <property type="entry name" value="PROKAR_LIPOPROTEIN"/>
    <property type="match status" value="1"/>
</dbReference>
<evidence type="ECO:0000256" key="2">
    <source>
        <dbReference type="SAM" id="MobiDB-lite"/>
    </source>
</evidence>
<feature type="domain" description="Transferrin-binding protein B C-lobe/N-lobe beta-barrel" evidence="4">
    <location>
        <begin position="130"/>
        <end position="238"/>
    </location>
</feature>
<dbReference type="InterPro" id="IPR001677">
    <property type="entry name" value="TbpB_B_D"/>
</dbReference>
<organism evidence="5 6">
    <name type="scientific">Neisseria zoodegmatis</name>
    <dbReference type="NCBI Taxonomy" id="326523"/>
    <lineage>
        <taxon>Bacteria</taxon>
        <taxon>Pseudomonadati</taxon>
        <taxon>Pseudomonadota</taxon>
        <taxon>Betaproteobacteria</taxon>
        <taxon>Neisseriales</taxon>
        <taxon>Neisseriaceae</taxon>
        <taxon>Neisseria</taxon>
    </lineage>
</organism>
<keyword evidence="3" id="KW-0732">Signal</keyword>
<sequence>MFNKNIFISSAVLLLAACGSSGNSPELSVASTSDKKPGSMKKPVAMPTEGWMVTDVENKGARYDNLLHSNDPLTLVIKTVDGSKTIRLESASNQQILSDENNIKVAYTHNAFKNGASIYLLGVPTLEQNMPDRGMANYRGDAWAIGSDKNNRAVIENGKVALAVDFGKRSITGSLDFRQSNRLIETPFVANIYGNTFSTNKPLENVNVYGKFLGEKANAVAGHFSISEQRKKGVFKATSVKAE</sequence>
<evidence type="ECO:0000256" key="3">
    <source>
        <dbReference type="SAM" id="SignalP"/>
    </source>
</evidence>
<evidence type="ECO:0000313" key="6">
    <source>
        <dbReference type="Proteomes" id="UP000254055"/>
    </source>
</evidence>
<gene>
    <name evidence="5" type="ORF">NCTC12229_01721</name>
</gene>
<dbReference type="AlphaFoldDB" id="A0A378WSG7"/>
<feature type="signal peptide" evidence="3">
    <location>
        <begin position="1"/>
        <end position="23"/>
    </location>
</feature>
<name>A0A378WSG7_9NEIS</name>
<protein>
    <submittedName>
        <fullName evidence="5">Transferrin binding protein-like solute binding protein</fullName>
    </submittedName>
</protein>
<dbReference type="Pfam" id="PF01298">
    <property type="entry name" value="TbpB_B_D"/>
    <property type="match status" value="1"/>
</dbReference>
<feature type="region of interest" description="Disordered" evidence="2">
    <location>
        <begin position="22"/>
        <end position="45"/>
    </location>
</feature>